<dbReference type="InterPro" id="IPR009069">
    <property type="entry name" value="Cys_alpha_HP_mot_SF"/>
</dbReference>
<keyword evidence="3" id="KW-1185">Reference proteome</keyword>
<dbReference type="GeneTree" id="ENSGT00390000008503"/>
<name>A0A3B3T3A8_9TELE</name>
<dbReference type="Ensembl" id="ENSPKIT00000018564.1">
    <property type="protein sequence ID" value="ENSPKIP00000037592.1"/>
    <property type="gene ID" value="ENSPKIG00000015712.1"/>
</dbReference>
<dbReference type="RefSeq" id="XP_023683540.1">
    <property type="nucleotide sequence ID" value="XM_023827772.2"/>
</dbReference>
<dbReference type="AlphaFoldDB" id="A0A3B3T3A8"/>
<protein>
    <submittedName>
        <fullName evidence="2">Cytochrome c oxidase assembly factor 4 homolog</fullName>
    </submittedName>
</protein>
<dbReference type="GO" id="GO:0033617">
    <property type="term" value="P:mitochondrial respiratory chain complex IV assembly"/>
    <property type="evidence" value="ECO:0007669"/>
    <property type="project" value="InterPro"/>
</dbReference>
<dbReference type="GeneID" id="111852184"/>
<dbReference type="GO" id="GO:0005758">
    <property type="term" value="C:mitochondrial intermembrane space"/>
    <property type="evidence" value="ECO:0007669"/>
    <property type="project" value="InterPro"/>
</dbReference>
<evidence type="ECO:0000313" key="3">
    <source>
        <dbReference type="Proteomes" id="UP000261540"/>
    </source>
</evidence>
<dbReference type="OrthoDB" id="5586401at2759"/>
<feature type="region of interest" description="Disordered" evidence="1">
    <location>
        <begin position="1"/>
        <end position="23"/>
    </location>
</feature>
<dbReference type="RefSeq" id="XP_023683541.1">
    <property type="nucleotide sequence ID" value="XM_023827773.2"/>
</dbReference>
<sequence>MAVPTSPHNRRRPEDEDDPVDRMVDRTGCGEHHYAVQDCMAKHQDWRECQPQVLSFKECMAAYQKARKEQLLRKRLTETS</sequence>
<dbReference type="PANTHER" id="PTHR13639">
    <property type="entry name" value="CYTOCHROME C OXIDASE ASSEMBLY FACTOR 4 HOMOLOG, MITOCHONDRIAL"/>
    <property type="match status" value="1"/>
</dbReference>
<dbReference type="Proteomes" id="UP000261540">
    <property type="component" value="Unplaced"/>
</dbReference>
<reference evidence="2" key="1">
    <citation type="submission" date="2025-08" db="UniProtKB">
        <authorList>
            <consortium name="Ensembl"/>
        </authorList>
    </citation>
    <scope>IDENTIFICATION</scope>
</reference>
<evidence type="ECO:0000313" key="2">
    <source>
        <dbReference type="Ensembl" id="ENSPKIP00000037592.1"/>
    </source>
</evidence>
<dbReference type="STRING" id="1676925.ENSPKIP00000037592"/>
<reference evidence="2" key="2">
    <citation type="submission" date="2025-09" db="UniProtKB">
        <authorList>
            <consortium name="Ensembl"/>
        </authorList>
    </citation>
    <scope>IDENTIFICATION</scope>
</reference>
<dbReference type="SUPFAM" id="SSF47072">
    <property type="entry name" value="Cysteine alpha-hairpin motif"/>
    <property type="match status" value="1"/>
</dbReference>
<organism evidence="2 3">
    <name type="scientific">Paramormyrops kingsleyae</name>
    <dbReference type="NCBI Taxonomy" id="1676925"/>
    <lineage>
        <taxon>Eukaryota</taxon>
        <taxon>Metazoa</taxon>
        <taxon>Chordata</taxon>
        <taxon>Craniata</taxon>
        <taxon>Vertebrata</taxon>
        <taxon>Euteleostomi</taxon>
        <taxon>Actinopterygii</taxon>
        <taxon>Neopterygii</taxon>
        <taxon>Teleostei</taxon>
        <taxon>Osteoglossocephala</taxon>
        <taxon>Osteoglossomorpha</taxon>
        <taxon>Osteoglossiformes</taxon>
        <taxon>Mormyridae</taxon>
        <taxon>Paramormyrops</taxon>
    </lineage>
</organism>
<dbReference type="InterPro" id="IPR039870">
    <property type="entry name" value="Coa4-like"/>
</dbReference>
<accession>A0A3B3T3A8</accession>
<dbReference type="PANTHER" id="PTHR13639:SF2">
    <property type="entry name" value="CYTOCHROME C OXIDASE ASSEMBLY FACTOR 4 HOMOLOG, MITOCHONDRIAL"/>
    <property type="match status" value="1"/>
</dbReference>
<proteinExistence type="predicted"/>
<evidence type="ECO:0000256" key="1">
    <source>
        <dbReference type="SAM" id="MobiDB-lite"/>
    </source>
</evidence>